<feature type="compositionally biased region" description="Gly residues" evidence="2">
    <location>
        <begin position="951"/>
        <end position="965"/>
    </location>
</feature>
<keyword evidence="5" id="KW-1185">Reference proteome</keyword>
<feature type="compositionally biased region" description="Gly residues" evidence="2">
    <location>
        <begin position="379"/>
        <end position="389"/>
    </location>
</feature>
<feature type="region of interest" description="Disordered" evidence="2">
    <location>
        <begin position="766"/>
        <end position="807"/>
    </location>
</feature>
<name>D8LMF3_ECTSI</name>
<evidence type="ECO:0000256" key="1">
    <source>
        <dbReference type="ARBA" id="ARBA00007949"/>
    </source>
</evidence>
<evidence type="ECO:0000313" key="4">
    <source>
        <dbReference type="EMBL" id="CBN77563.1"/>
    </source>
</evidence>
<evidence type="ECO:0000313" key="5">
    <source>
        <dbReference type="Proteomes" id="UP000002630"/>
    </source>
</evidence>
<feature type="region of interest" description="Disordered" evidence="2">
    <location>
        <begin position="158"/>
        <end position="184"/>
    </location>
</feature>
<dbReference type="Pfam" id="PF05057">
    <property type="entry name" value="DUF676"/>
    <property type="match status" value="1"/>
</dbReference>
<dbReference type="eggNOG" id="KOG2205">
    <property type="taxonomic scope" value="Eukaryota"/>
</dbReference>
<feature type="region of interest" description="Disordered" evidence="2">
    <location>
        <begin position="901"/>
        <end position="1008"/>
    </location>
</feature>
<dbReference type="PANTHER" id="PTHR12482:SF5">
    <property type="entry name" value="DUF676 DOMAIN-CONTAINING PROTEIN"/>
    <property type="match status" value="1"/>
</dbReference>
<feature type="compositionally biased region" description="Basic and acidic residues" evidence="2">
    <location>
        <begin position="1184"/>
        <end position="1194"/>
    </location>
</feature>
<feature type="region of interest" description="Disordered" evidence="2">
    <location>
        <begin position="454"/>
        <end position="518"/>
    </location>
</feature>
<feature type="compositionally biased region" description="Basic and acidic residues" evidence="2">
    <location>
        <begin position="1081"/>
        <end position="1091"/>
    </location>
</feature>
<proteinExistence type="inferred from homology"/>
<feature type="compositionally biased region" description="Low complexity" evidence="2">
    <location>
        <begin position="309"/>
        <end position="338"/>
    </location>
</feature>
<accession>D8LMF3</accession>
<feature type="compositionally biased region" description="Pro residues" evidence="2">
    <location>
        <begin position="1114"/>
        <end position="1132"/>
    </location>
</feature>
<feature type="region of interest" description="Disordered" evidence="2">
    <location>
        <begin position="353"/>
        <end position="406"/>
    </location>
</feature>
<dbReference type="InParanoid" id="D8LMF3"/>
<dbReference type="Pfam" id="PF12394">
    <property type="entry name" value="DUF3657"/>
    <property type="match status" value="1"/>
</dbReference>
<evidence type="ECO:0000256" key="2">
    <source>
        <dbReference type="SAM" id="MobiDB-lite"/>
    </source>
</evidence>
<dbReference type="InterPro" id="IPR044294">
    <property type="entry name" value="Lipase-like"/>
</dbReference>
<dbReference type="OrthoDB" id="273452at2759"/>
<gene>
    <name evidence="4" type="ORF">Esi_0004_0153</name>
</gene>
<dbReference type="InterPro" id="IPR022122">
    <property type="entry name" value="DUF3657"/>
</dbReference>
<feature type="compositionally biased region" description="Low complexity" evidence="2">
    <location>
        <begin position="915"/>
        <end position="925"/>
    </location>
</feature>
<feature type="region of interest" description="Disordered" evidence="2">
    <location>
        <begin position="611"/>
        <end position="646"/>
    </location>
</feature>
<protein>
    <recommendedName>
        <fullName evidence="3">DUF676 domain-containing protein</fullName>
    </recommendedName>
</protein>
<dbReference type="InterPro" id="IPR029058">
    <property type="entry name" value="AB_hydrolase_fold"/>
</dbReference>
<feature type="region of interest" description="Disordered" evidence="2">
    <location>
        <begin position="1035"/>
        <end position="1304"/>
    </location>
</feature>
<feature type="compositionally biased region" description="Acidic residues" evidence="2">
    <location>
        <begin position="1280"/>
        <end position="1303"/>
    </location>
</feature>
<comment type="similarity">
    <text evidence="1">Belongs to the FAM135 family.</text>
</comment>
<reference evidence="4 5" key="1">
    <citation type="journal article" date="2010" name="Nature">
        <title>The Ectocarpus genome and the independent evolution of multicellularity in brown algae.</title>
        <authorList>
            <person name="Cock J.M."/>
            <person name="Sterck L."/>
            <person name="Rouze P."/>
            <person name="Scornet D."/>
            <person name="Allen A.E."/>
            <person name="Amoutzias G."/>
            <person name="Anthouard V."/>
            <person name="Artiguenave F."/>
            <person name="Aury J.M."/>
            <person name="Badger J.H."/>
            <person name="Beszteri B."/>
            <person name="Billiau K."/>
            <person name="Bonnet E."/>
            <person name="Bothwell J.H."/>
            <person name="Bowler C."/>
            <person name="Boyen C."/>
            <person name="Brownlee C."/>
            <person name="Carrano C.J."/>
            <person name="Charrier B."/>
            <person name="Cho G.Y."/>
            <person name="Coelho S.M."/>
            <person name="Collen J."/>
            <person name="Corre E."/>
            <person name="Da Silva C."/>
            <person name="Delage L."/>
            <person name="Delaroque N."/>
            <person name="Dittami S.M."/>
            <person name="Doulbeau S."/>
            <person name="Elias M."/>
            <person name="Farnham G."/>
            <person name="Gachon C.M."/>
            <person name="Gschloessl B."/>
            <person name="Heesch S."/>
            <person name="Jabbari K."/>
            <person name="Jubin C."/>
            <person name="Kawai H."/>
            <person name="Kimura K."/>
            <person name="Kloareg B."/>
            <person name="Kupper F.C."/>
            <person name="Lang D."/>
            <person name="Le Bail A."/>
            <person name="Leblanc C."/>
            <person name="Lerouge P."/>
            <person name="Lohr M."/>
            <person name="Lopez P.J."/>
            <person name="Martens C."/>
            <person name="Maumus F."/>
            <person name="Michel G."/>
            <person name="Miranda-Saavedra D."/>
            <person name="Morales J."/>
            <person name="Moreau H."/>
            <person name="Motomura T."/>
            <person name="Nagasato C."/>
            <person name="Napoli C.A."/>
            <person name="Nelson D.R."/>
            <person name="Nyvall-Collen P."/>
            <person name="Peters A.F."/>
            <person name="Pommier C."/>
            <person name="Potin P."/>
            <person name="Poulain J."/>
            <person name="Quesneville H."/>
            <person name="Read B."/>
            <person name="Rensing S.A."/>
            <person name="Ritter A."/>
            <person name="Rousvoal S."/>
            <person name="Samanta M."/>
            <person name="Samson G."/>
            <person name="Schroeder D.C."/>
            <person name="Segurens B."/>
            <person name="Strittmatter M."/>
            <person name="Tonon T."/>
            <person name="Tregear J.W."/>
            <person name="Valentin K."/>
            <person name="von Dassow P."/>
            <person name="Yamagishi T."/>
            <person name="Van de Peer Y."/>
            <person name="Wincker P."/>
        </authorList>
    </citation>
    <scope>NUCLEOTIDE SEQUENCE [LARGE SCALE GENOMIC DNA]</scope>
    <source>
        <strain evidence="5">Ec32 / CCAP1310/4</strain>
    </source>
</reference>
<feature type="compositionally biased region" description="Low complexity" evidence="2">
    <location>
        <begin position="1062"/>
        <end position="1080"/>
    </location>
</feature>
<feature type="domain" description="DUF676" evidence="3">
    <location>
        <begin position="1312"/>
        <end position="1506"/>
    </location>
</feature>
<evidence type="ECO:0000259" key="3">
    <source>
        <dbReference type="Pfam" id="PF05057"/>
    </source>
</evidence>
<feature type="region of interest" description="Disordered" evidence="2">
    <location>
        <begin position="44"/>
        <end position="70"/>
    </location>
</feature>
<feature type="compositionally biased region" description="Basic residues" evidence="2">
    <location>
        <begin position="1238"/>
        <end position="1251"/>
    </location>
</feature>
<dbReference type="EMBL" id="FN648596">
    <property type="protein sequence ID" value="CBN77563.1"/>
    <property type="molecule type" value="Genomic_DNA"/>
</dbReference>
<feature type="compositionally biased region" description="Polar residues" evidence="2">
    <location>
        <begin position="54"/>
        <end position="69"/>
    </location>
</feature>
<dbReference type="SUPFAM" id="SSF53474">
    <property type="entry name" value="alpha/beta-Hydrolases"/>
    <property type="match status" value="1"/>
</dbReference>
<dbReference type="InterPro" id="IPR007751">
    <property type="entry name" value="DUF676_lipase-like"/>
</dbReference>
<feature type="region of interest" description="Disordered" evidence="2">
    <location>
        <begin position="417"/>
        <end position="436"/>
    </location>
</feature>
<dbReference type="Gene3D" id="3.40.50.1820">
    <property type="entry name" value="alpha/beta hydrolase"/>
    <property type="match status" value="1"/>
</dbReference>
<dbReference type="Proteomes" id="UP000002630">
    <property type="component" value="Linkage Group LG03"/>
</dbReference>
<dbReference type="EMBL" id="FN649728">
    <property type="protein sequence ID" value="CBN77563.1"/>
    <property type="molecule type" value="Genomic_DNA"/>
</dbReference>
<dbReference type="PANTHER" id="PTHR12482">
    <property type="entry name" value="LIPASE ROG1-RELATED-RELATED"/>
    <property type="match status" value="1"/>
</dbReference>
<sequence>MPVVGTVDVAVHLHRVHNIDLFCRGVYYLRTSVLLSSKDKAQEHQHAVPAAAHANNTQGAGSGESSGSKQAGAHGIPYMCLAQCDDMGTTVAHRKVPPMKEPRLQGYRDEELELGEVVNFQLPVELDAGRRWLEAGQTLVLQMELMFSKLASLEADTNTSKKATNGVGGEASGGAAEEEEDDDEDVLDLEPVAVQRFEASLSAGHWGLHAYVPVTFSGVHFVRVDCMVHGVLRNLKLEAPKTGDEVPLRPITAGAQASLEADGPAAATQTTQRKAAALPGGAREDDLEESSPASLVRLESRDSGSDNNASEGATRGAEAEEACPSSSAAALSSTPSTPKYTWFSLYDEQGAGARRMSNPRVDGSDATAGGKAGSVDNNGAGGGGGGGAGPDASTPPPKKAEGSWRWGWGRKGSALKTAAATAVAKPGEREGAKTDSAAGASAAAAAGAAGAGGAQEEEGALAPSAGKETAAGVGCSGGQVEVSGGDEDETGEGGEGRQVPSVLEGEPSAGKEDADGASAAVAAGKRLAESVGRERKRLRRKDVYSYFIMPLMRALELQTGTTLWLRKLLEANGSKEIPASAVPLWVPPDPSCEEDVTRVLGRLFAPSTDIASVSEDEQEQEQSGPLAGGNTCGPGTPRAKGTNGAPPISGAPHGYYMPPAPAKVAYPALINRYCGGVSKARNGDASVGRRPCWLDSDDKTCAALERDVHALAMLVFVEWREFVSALPGCGAVLSKETSALWFAQLRQRWACQATLHTSSATQPLSLDPAAATAAAEPGTRPPSPALDGSGRASKLPTSEPESPRLSRLEPEIAADHFGAAVRMACADASAPYKLPLRDQHMFPDGDVGLPVCLVQRYDYAPKEEEGGGGRGRKAVREIRQGSGGGGGLADATVDNEKLVVDEDRSRSQSPVKPTAAAAAAAVERFGGSGRRGRSRSSSPPGMQMMVAAAATGGGGGGGDSGAGGGRRGEKPFRSLSPLLTKGKVFFSPGGKARWPSSKSPARNHRRSAAAAAAAAATAGEGADDAVGNAAAAAAAGSCRNDGDRSEKDEDDAGGAGDGSSGGSSSPSGSSDASGAESAGKGAEETTGRDAEIPAPGVAPEAAFTDSRHVKTAVLPPPPPPPPTPYSTPPPPSSSSRRGGEGPKPRGPSTPVKGGVLQASSPLRKTPVASPARPPLKPMAAEQQQKQRELRREESSSSAAGGDTGGNGRRAGGRPSLLDGVEQSSDLGAFFRQGEAGGRRRRGRRLSPRRRGAGSLAPGVLRRSSPRRTRAFAGGGGGEKDQDEDEEEEEEEEEGVEDEEEEEEHGCGAGVGVHVIVLHHGYCGSSMDMRLIKNYIRIFAPDALVLNAESNERDPHTSMKMMGEKLAKEVHRFLLVRARSLLLPGGQGRLSFIGHSAGAVIIRVALSSPSLQPALGRLHMFVSLGSPHLGTVYGASGIVRTGMWAMKRWTKSALLEELGLTDAPRPRDTLLCWLSQQPGLEYFRHVVLVSADKDGYVPSQSARIQMCDASLRDAKREVPHGQVVCEMARALLEPINDDSLYRLHLWGGERQPNAGGGGMDEYIGRTAHISMMDSPSLVCLLLCTLLDLIR</sequence>
<organism evidence="4 5">
    <name type="scientific">Ectocarpus siliculosus</name>
    <name type="common">Brown alga</name>
    <name type="synonym">Conferva siliculosa</name>
    <dbReference type="NCBI Taxonomy" id="2880"/>
    <lineage>
        <taxon>Eukaryota</taxon>
        <taxon>Sar</taxon>
        <taxon>Stramenopiles</taxon>
        <taxon>Ochrophyta</taxon>
        <taxon>PX clade</taxon>
        <taxon>Phaeophyceae</taxon>
        <taxon>Ectocarpales</taxon>
        <taxon>Ectocarpaceae</taxon>
        <taxon>Ectocarpus</taxon>
    </lineage>
</organism>
<feature type="region of interest" description="Disordered" evidence="2">
    <location>
        <begin position="274"/>
        <end position="340"/>
    </location>
</feature>